<feature type="compositionally biased region" description="Polar residues" evidence="1">
    <location>
        <begin position="499"/>
        <end position="511"/>
    </location>
</feature>
<sequence>MIPSVRFFIFLAFTLFLSNDSSIHAEARLVSRSKHIPNHQRDTTSDGTFASASWIWAPNSNGLASTSTGNVAFLKNFPTPTGKTASSAVISMTAVGKFTLWMNGQPIGASEDISDGWTFARVLRAQLNSTGNLFSVLVENSGRSPAPPPGLLVSIQVLYTDSTTSSLVSDPSWLATSNIPVDFPTPFELSHFAAAAVAAPYKSSQGISLPSPDPAPLTLNDSSWIWSTQNASAVADPGTVGFRKTFPTPDGKSAQSATVLMTADNFFQLYINGKYIGSPPGSAGWWAYAQQFAVNLNATLNTFTVLAQNFPDSTRPAGNPAAFLGAIKVIYTDGTSQIIRTDSSWLNGDNVTSLPEFLSIPDANLPPSFVQGLLGMSPWGPLEGISDALSAANVPAPPFIGSGTPSPSPSPSTSKHTLPVGAIVGIAWGVFIVLLVAFLVWWRRRRNRKGKVGDREAKTSSPAVSELPHPFPMDMPVLTMRRDSPSLNDGVEVPPPSYTDAQSVTAGSASRRSVVATNGPGRNGDVVPSKGRW</sequence>
<evidence type="ECO:0000256" key="3">
    <source>
        <dbReference type="SAM" id="SignalP"/>
    </source>
</evidence>
<dbReference type="InterPro" id="IPR008979">
    <property type="entry name" value="Galactose-bd-like_sf"/>
</dbReference>
<keyword evidence="2" id="KW-1133">Transmembrane helix</keyword>
<keyword evidence="5" id="KW-1185">Reference proteome</keyword>
<dbReference type="SUPFAM" id="SSF49785">
    <property type="entry name" value="Galactose-binding domain-like"/>
    <property type="match status" value="1"/>
</dbReference>
<dbReference type="EMBL" id="JARIHO010000006">
    <property type="protein sequence ID" value="KAJ7359550.1"/>
    <property type="molecule type" value="Genomic_DNA"/>
</dbReference>
<keyword evidence="3" id="KW-0732">Signal</keyword>
<dbReference type="AlphaFoldDB" id="A0AAD7F1E5"/>
<dbReference type="Proteomes" id="UP001218218">
    <property type="component" value="Unassembled WGS sequence"/>
</dbReference>
<evidence type="ECO:0000313" key="5">
    <source>
        <dbReference type="Proteomes" id="UP001218218"/>
    </source>
</evidence>
<evidence type="ECO:0000256" key="1">
    <source>
        <dbReference type="SAM" id="MobiDB-lite"/>
    </source>
</evidence>
<proteinExistence type="predicted"/>
<evidence type="ECO:0000256" key="2">
    <source>
        <dbReference type="SAM" id="Phobius"/>
    </source>
</evidence>
<name>A0AAD7F1E5_9AGAR</name>
<dbReference type="Gene3D" id="2.60.120.260">
    <property type="entry name" value="Galactose-binding domain-like"/>
    <property type="match status" value="2"/>
</dbReference>
<feature type="region of interest" description="Disordered" evidence="1">
    <location>
        <begin position="449"/>
        <end position="533"/>
    </location>
</feature>
<protein>
    <submittedName>
        <fullName evidence="4">Uncharacterized protein</fullName>
    </submittedName>
</protein>
<feature type="chain" id="PRO_5042207679" evidence="3">
    <location>
        <begin position="26"/>
        <end position="533"/>
    </location>
</feature>
<organism evidence="4 5">
    <name type="scientific">Mycena albidolilacea</name>
    <dbReference type="NCBI Taxonomy" id="1033008"/>
    <lineage>
        <taxon>Eukaryota</taxon>
        <taxon>Fungi</taxon>
        <taxon>Dikarya</taxon>
        <taxon>Basidiomycota</taxon>
        <taxon>Agaricomycotina</taxon>
        <taxon>Agaricomycetes</taxon>
        <taxon>Agaricomycetidae</taxon>
        <taxon>Agaricales</taxon>
        <taxon>Marasmiineae</taxon>
        <taxon>Mycenaceae</taxon>
        <taxon>Mycena</taxon>
    </lineage>
</organism>
<keyword evidence="2" id="KW-0472">Membrane</keyword>
<comment type="caution">
    <text evidence="4">The sequence shown here is derived from an EMBL/GenBank/DDBJ whole genome shotgun (WGS) entry which is preliminary data.</text>
</comment>
<evidence type="ECO:0000313" key="4">
    <source>
        <dbReference type="EMBL" id="KAJ7359550.1"/>
    </source>
</evidence>
<feature type="transmembrane region" description="Helical" evidence="2">
    <location>
        <begin position="418"/>
        <end position="442"/>
    </location>
</feature>
<dbReference type="CDD" id="cd12087">
    <property type="entry name" value="TM_EGFR-like"/>
    <property type="match status" value="1"/>
</dbReference>
<gene>
    <name evidence="4" type="ORF">DFH08DRAFT_846373</name>
</gene>
<feature type="signal peptide" evidence="3">
    <location>
        <begin position="1"/>
        <end position="25"/>
    </location>
</feature>
<reference evidence="4" key="1">
    <citation type="submission" date="2023-03" db="EMBL/GenBank/DDBJ databases">
        <title>Massive genome expansion in bonnet fungi (Mycena s.s.) driven by repeated elements and novel gene families across ecological guilds.</title>
        <authorList>
            <consortium name="Lawrence Berkeley National Laboratory"/>
            <person name="Harder C.B."/>
            <person name="Miyauchi S."/>
            <person name="Viragh M."/>
            <person name="Kuo A."/>
            <person name="Thoen E."/>
            <person name="Andreopoulos B."/>
            <person name="Lu D."/>
            <person name="Skrede I."/>
            <person name="Drula E."/>
            <person name="Henrissat B."/>
            <person name="Morin E."/>
            <person name="Kohler A."/>
            <person name="Barry K."/>
            <person name="LaButti K."/>
            <person name="Morin E."/>
            <person name="Salamov A."/>
            <person name="Lipzen A."/>
            <person name="Mereny Z."/>
            <person name="Hegedus B."/>
            <person name="Baldrian P."/>
            <person name="Stursova M."/>
            <person name="Weitz H."/>
            <person name="Taylor A."/>
            <person name="Grigoriev I.V."/>
            <person name="Nagy L.G."/>
            <person name="Martin F."/>
            <person name="Kauserud H."/>
        </authorList>
    </citation>
    <scope>NUCLEOTIDE SEQUENCE</scope>
    <source>
        <strain evidence="4">CBHHK002</strain>
    </source>
</reference>
<keyword evidence="2" id="KW-0812">Transmembrane</keyword>
<accession>A0AAD7F1E5</accession>